<evidence type="ECO:0000313" key="2">
    <source>
        <dbReference type="Proteomes" id="UP000614424"/>
    </source>
</evidence>
<dbReference type="Gene3D" id="2.40.10.220">
    <property type="entry name" value="predicted glycosyltransferase like domains"/>
    <property type="match status" value="1"/>
</dbReference>
<gene>
    <name evidence="1" type="ORF">H8E41_08020</name>
</gene>
<protein>
    <submittedName>
        <fullName evidence="1">PilZ domain-containing protein</fullName>
    </submittedName>
</protein>
<evidence type="ECO:0000313" key="1">
    <source>
        <dbReference type="EMBL" id="MBC8317840.1"/>
    </source>
</evidence>
<dbReference type="EMBL" id="JACNJZ010000109">
    <property type="protein sequence ID" value="MBC8317840.1"/>
    <property type="molecule type" value="Genomic_DNA"/>
</dbReference>
<dbReference type="Proteomes" id="UP000614424">
    <property type="component" value="Unassembled WGS sequence"/>
</dbReference>
<proteinExistence type="predicted"/>
<sequence>MNTQRRRILNTKTNQFNGDEKMELQEALMSKTYYTQERRRHKRFVINTDKIAYAVLRPPVNKIGKVIDISLTGLAFSYFSANGEVLNSSRIDILTDEGLFLEDIPYSIVNDCIISSEQPFKQITTHRHSVQFRNLSENQVLRIQSFIDTYGHNIIPES</sequence>
<name>A0A8J6TFV3_9BACT</name>
<accession>A0A8J6TFV3</accession>
<comment type="caution">
    <text evidence="1">The sequence shown here is derived from an EMBL/GenBank/DDBJ whole genome shotgun (WGS) entry which is preliminary data.</text>
</comment>
<reference evidence="1 2" key="1">
    <citation type="submission" date="2020-08" db="EMBL/GenBank/DDBJ databases">
        <title>Bridging the membrane lipid divide: bacteria of the FCB group superphylum have the potential to synthesize archaeal ether lipids.</title>
        <authorList>
            <person name="Villanueva L."/>
            <person name="Von Meijenfeldt F.A.B."/>
            <person name="Westbye A.B."/>
            <person name="Yadav S."/>
            <person name="Hopmans E.C."/>
            <person name="Dutilh B.E."/>
            <person name="Sinninghe Damste J.S."/>
        </authorList>
    </citation>
    <scope>NUCLEOTIDE SEQUENCE [LARGE SCALE GENOMIC DNA]</scope>
    <source>
        <strain evidence="1">NIOZ-UU47</strain>
    </source>
</reference>
<organism evidence="1 2">
    <name type="scientific">Candidatus Desulfobia pelagia</name>
    <dbReference type="NCBI Taxonomy" id="2841692"/>
    <lineage>
        <taxon>Bacteria</taxon>
        <taxon>Pseudomonadati</taxon>
        <taxon>Thermodesulfobacteriota</taxon>
        <taxon>Desulfobulbia</taxon>
        <taxon>Desulfobulbales</taxon>
        <taxon>Desulfobulbaceae</taxon>
        <taxon>Candidatus Desulfobia</taxon>
    </lineage>
</organism>
<dbReference type="AlphaFoldDB" id="A0A8J6TFV3"/>